<reference evidence="1" key="2">
    <citation type="submission" date="2023-06" db="EMBL/GenBank/DDBJ databases">
        <authorList>
            <person name="Ma L."/>
            <person name="Liu K.-W."/>
            <person name="Li Z."/>
            <person name="Hsiao Y.-Y."/>
            <person name="Qi Y."/>
            <person name="Fu T."/>
            <person name="Tang G."/>
            <person name="Zhang D."/>
            <person name="Sun W.-H."/>
            <person name="Liu D.-K."/>
            <person name="Li Y."/>
            <person name="Chen G.-Z."/>
            <person name="Liu X.-D."/>
            <person name="Liao X.-Y."/>
            <person name="Jiang Y.-T."/>
            <person name="Yu X."/>
            <person name="Hao Y."/>
            <person name="Huang J."/>
            <person name="Zhao X.-W."/>
            <person name="Ke S."/>
            <person name="Chen Y.-Y."/>
            <person name="Wu W.-L."/>
            <person name="Hsu J.-L."/>
            <person name="Lin Y.-F."/>
            <person name="Huang M.-D."/>
            <person name="Li C.-Y."/>
            <person name="Huang L."/>
            <person name="Wang Z.-W."/>
            <person name="Zhao X."/>
            <person name="Zhong W.-Y."/>
            <person name="Peng D.-H."/>
            <person name="Ahmad S."/>
            <person name="Lan S."/>
            <person name="Zhang J.-S."/>
            <person name="Tsai W.-C."/>
            <person name="Van De Peer Y."/>
            <person name="Liu Z.-J."/>
        </authorList>
    </citation>
    <scope>NUCLEOTIDE SEQUENCE</scope>
    <source>
        <strain evidence="1">CP</strain>
        <tissue evidence="1">Leaves</tissue>
    </source>
</reference>
<name>A0AAV9DC88_ACOCL</name>
<accession>A0AAV9DC88</accession>
<evidence type="ECO:0000313" key="2">
    <source>
        <dbReference type="Proteomes" id="UP001180020"/>
    </source>
</evidence>
<evidence type="ECO:0000313" key="1">
    <source>
        <dbReference type="EMBL" id="KAK1297638.1"/>
    </source>
</evidence>
<proteinExistence type="predicted"/>
<reference evidence="1" key="1">
    <citation type="journal article" date="2023" name="Nat. Commun.">
        <title>Diploid and tetraploid genomes of Acorus and the evolution of monocots.</title>
        <authorList>
            <person name="Ma L."/>
            <person name="Liu K.W."/>
            <person name="Li Z."/>
            <person name="Hsiao Y.Y."/>
            <person name="Qi Y."/>
            <person name="Fu T."/>
            <person name="Tang G.D."/>
            <person name="Zhang D."/>
            <person name="Sun W.H."/>
            <person name="Liu D.K."/>
            <person name="Li Y."/>
            <person name="Chen G.Z."/>
            <person name="Liu X.D."/>
            <person name="Liao X.Y."/>
            <person name="Jiang Y.T."/>
            <person name="Yu X."/>
            <person name="Hao Y."/>
            <person name="Huang J."/>
            <person name="Zhao X.W."/>
            <person name="Ke S."/>
            <person name="Chen Y.Y."/>
            <person name="Wu W.L."/>
            <person name="Hsu J.L."/>
            <person name="Lin Y.F."/>
            <person name="Huang M.D."/>
            <person name="Li C.Y."/>
            <person name="Huang L."/>
            <person name="Wang Z.W."/>
            <person name="Zhao X."/>
            <person name="Zhong W.Y."/>
            <person name="Peng D.H."/>
            <person name="Ahmad S."/>
            <person name="Lan S."/>
            <person name="Zhang J.S."/>
            <person name="Tsai W.C."/>
            <person name="Van de Peer Y."/>
            <person name="Liu Z.J."/>
        </authorList>
    </citation>
    <scope>NUCLEOTIDE SEQUENCE</scope>
    <source>
        <strain evidence="1">CP</strain>
    </source>
</reference>
<gene>
    <name evidence="1" type="ORF">QJS10_CPB15g00474</name>
</gene>
<sequence>MVTDLGLQQGLTCHVSVRLGEVEPDIQAPDNDVHPSLWRSRRARIDGADLQIHGSDEQGEISCVPKCVGDGGESDQSDLEALMESSPTIEPKKPLSSSPITVAVMNMASVHMGMEKTIVKMGGVEMCFTKTTEIRRSV</sequence>
<dbReference type="Proteomes" id="UP001180020">
    <property type="component" value="Unassembled WGS sequence"/>
</dbReference>
<dbReference type="EMBL" id="JAUJYO010000015">
    <property type="protein sequence ID" value="KAK1297638.1"/>
    <property type="molecule type" value="Genomic_DNA"/>
</dbReference>
<protein>
    <submittedName>
        <fullName evidence="1">Uncharacterized protein</fullName>
    </submittedName>
</protein>
<comment type="caution">
    <text evidence="1">The sequence shown here is derived from an EMBL/GenBank/DDBJ whole genome shotgun (WGS) entry which is preliminary data.</text>
</comment>
<organism evidence="1 2">
    <name type="scientific">Acorus calamus</name>
    <name type="common">Sweet flag</name>
    <dbReference type="NCBI Taxonomy" id="4465"/>
    <lineage>
        <taxon>Eukaryota</taxon>
        <taxon>Viridiplantae</taxon>
        <taxon>Streptophyta</taxon>
        <taxon>Embryophyta</taxon>
        <taxon>Tracheophyta</taxon>
        <taxon>Spermatophyta</taxon>
        <taxon>Magnoliopsida</taxon>
        <taxon>Liliopsida</taxon>
        <taxon>Acoraceae</taxon>
        <taxon>Acorus</taxon>
    </lineage>
</organism>
<keyword evidence="2" id="KW-1185">Reference proteome</keyword>
<dbReference type="AlphaFoldDB" id="A0AAV9DC88"/>